<dbReference type="SUPFAM" id="SSF46785">
    <property type="entry name" value="Winged helix' DNA-binding domain"/>
    <property type="match status" value="1"/>
</dbReference>
<dbReference type="InterPro" id="IPR000524">
    <property type="entry name" value="Tscrpt_reg_HTH_GntR"/>
</dbReference>
<keyword evidence="3" id="KW-0804">Transcription</keyword>
<dbReference type="AlphaFoldDB" id="A0A2N6D136"/>
<reference evidence="5 6" key="1">
    <citation type="submission" date="2017-11" db="EMBL/GenBank/DDBJ databases">
        <title>Genome-resolved metagenomics identifies genetic mobility, metabolic interactions, and unexpected diversity in perchlorate-reducing communities.</title>
        <authorList>
            <person name="Barnum T.P."/>
            <person name="Figueroa I.A."/>
            <person name="Carlstrom C.I."/>
            <person name="Lucas L.N."/>
            <person name="Engelbrektson A.L."/>
            <person name="Coates J.D."/>
        </authorList>
    </citation>
    <scope>NUCLEOTIDE SEQUENCE [LARGE SCALE GENOMIC DNA]</scope>
    <source>
        <strain evidence="5">BM301</strain>
    </source>
</reference>
<evidence type="ECO:0000259" key="4">
    <source>
        <dbReference type="PROSITE" id="PS50949"/>
    </source>
</evidence>
<feature type="domain" description="HTH gntR-type" evidence="4">
    <location>
        <begin position="9"/>
        <end position="41"/>
    </location>
</feature>
<dbReference type="InterPro" id="IPR036390">
    <property type="entry name" value="WH_DNA-bd_sf"/>
</dbReference>
<name>A0A2N6D136_9GAMM</name>
<keyword evidence="1" id="KW-0805">Transcription regulation</keyword>
<dbReference type="Gene3D" id="1.10.10.10">
    <property type="entry name" value="Winged helix-like DNA-binding domain superfamily/Winged helix DNA-binding domain"/>
    <property type="match status" value="1"/>
</dbReference>
<dbReference type="GO" id="GO:0003700">
    <property type="term" value="F:DNA-binding transcription factor activity"/>
    <property type="evidence" value="ECO:0007669"/>
    <property type="project" value="InterPro"/>
</dbReference>
<evidence type="ECO:0000256" key="2">
    <source>
        <dbReference type="ARBA" id="ARBA00023125"/>
    </source>
</evidence>
<evidence type="ECO:0000313" key="5">
    <source>
        <dbReference type="EMBL" id="PLX63403.1"/>
    </source>
</evidence>
<dbReference type="EMBL" id="PKUN01000001">
    <property type="protein sequence ID" value="PLX63403.1"/>
    <property type="molecule type" value="Genomic_DNA"/>
</dbReference>
<evidence type="ECO:0000256" key="3">
    <source>
        <dbReference type="ARBA" id="ARBA00023163"/>
    </source>
</evidence>
<accession>A0A2N6D136</accession>
<dbReference type="Pfam" id="PF00392">
    <property type="entry name" value="GntR"/>
    <property type="match status" value="1"/>
</dbReference>
<dbReference type="Proteomes" id="UP000235015">
    <property type="component" value="Unassembled WGS sequence"/>
</dbReference>
<comment type="caution">
    <text evidence="5">The sequence shown here is derived from an EMBL/GenBank/DDBJ whole genome shotgun (WGS) entry which is preliminary data.</text>
</comment>
<dbReference type="InterPro" id="IPR036388">
    <property type="entry name" value="WH-like_DNA-bd_sf"/>
</dbReference>
<evidence type="ECO:0000313" key="6">
    <source>
        <dbReference type="Proteomes" id="UP000235015"/>
    </source>
</evidence>
<evidence type="ECO:0000256" key="1">
    <source>
        <dbReference type="ARBA" id="ARBA00023015"/>
    </source>
</evidence>
<keyword evidence="2" id="KW-0238">DNA-binding</keyword>
<dbReference type="GO" id="GO:0003677">
    <property type="term" value="F:DNA binding"/>
    <property type="evidence" value="ECO:0007669"/>
    <property type="project" value="UniProtKB-KW"/>
</dbReference>
<dbReference type="PROSITE" id="PS50949">
    <property type="entry name" value="HTH_GNTR"/>
    <property type="match status" value="1"/>
</dbReference>
<organism evidence="5 6">
    <name type="scientific">Sedimenticola selenatireducens</name>
    <dbReference type="NCBI Taxonomy" id="191960"/>
    <lineage>
        <taxon>Bacteria</taxon>
        <taxon>Pseudomonadati</taxon>
        <taxon>Pseudomonadota</taxon>
        <taxon>Gammaproteobacteria</taxon>
        <taxon>Chromatiales</taxon>
        <taxon>Sedimenticolaceae</taxon>
        <taxon>Sedimenticola</taxon>
    </lineage>
</organism>
<proteinExistence type="predicted"/>
<gene>
    <name evidence="5" type="ORF">C0630_00375</name>
</gene>
<protein>
    <recommendedName>
        <fullName evidence="4">HTH gntR-type domain-containing protein</fullName>
    </recommendedName>
</protein>
<sequence>MQLQPIKPARVSDSIVEQLKTQIIKGVLKPGDKLPAERELV</sequence>